<comment type="caution">
    <text evidence="2">The sequence shown here is derived from an EMBL/GenBank/DDBJ whole genome shotgun (WGS) entry which is preliminary data.</text>
</comment>
<name>A0AAW0B0Z1_9AGAR</name>
<protein>
    <submittedName>
        <fullName evidence="2">Uncharacterized protein</fullName>
    </submittedName>
</protein>
<evidence type="ECO:0000313" key="2">
    <source>
        <dbReference type="EMBL" id="KAK7019273.1"/>
    </source>
</evidence>
<evidence type="ECO:0000313" key="3">
    <source>
        <dbReference type="Proteomes" id="UP001362999"/>
    </source>
</evidence>
<feature type="region of interest" description="Disordered" evidence="1">
    <location>
        <begin position="162"/>
        <end position="203"/>
    </location>
</feature>
<gene>
    <name evidence="2" type="ORF">R3P38DRAFT_3199456</name>
</gene>
<accession>A0AAW0B0Z1</accession>
<organism evidence="2 3">
    <name type="scientific">Favolaschia claudopus</name>
    <dbReference type="NCBI Taxonomy" id="2862362"/>
    <lineage>
        <taxon>Eukaryota</taxon>
        <taxon>Fungi</taxon>
        <taxon>Dikarya</taxon>
        <taxon>Basidiomycota</taxon>
        <taxon>Agaricomycotina</taxon>
        <taxon>Agaricomycetes</taxon>
        <taxon>Agaricomycetidae</taxon>
        <taxon>Agaricales</taxon>
        <taxon>Marasmiineae</taxon>
        <taxon>Mycenaceae</taxon>
        <taxon>Favolaschia</taxon>
    </lineage>
</organism>
<feature type="compositionally biased region" description="Low complexity" evidence="1">
    <location>
        <begin position="168"/>
        <end position="203"/>
    </location>
</feature>
<dbReference type="EMBL" id="JAWWNJ010000044">
    <property type="protein sequence ID" value="KAK7019273.1"/>
    <property type="molecule type" value="Genomic_DNA"/>
</dbReference>
<proteinExistence type="predicted"/>
<reference evidence="2 3" key="1">
    <citation type="journal article" date="2024" name="J Genomics">
        <title>Draft genome sequencing and assembly of Favolaschia claudopus CIRM-BRFM 2984 isolated from oak limbs.</title>
        <authorList>
            <person name="Navarro D."/>
            <person name="Drula E."/>
            <person name="Chaduli D."/>
            <person name="Cazenave R."/>
            <person name="Ahrendt S."/>
            <person name="Wang J."/>
            <person name="Lipzen A."/>
            <person name="Daum C."/>
            <person name="Barry K."/>
            <person name="Grigoriev I.V."/>
            <person name="Favel A."/>
            <person name="Rosso M.N."/>
            <person name="Martin F."/>
        </authorList>
    </citation>
    <scope>NUCLEOTIDE SEQUENCE [LARGE SCALE GENOMIC DNA]</scope>
    <source>
        <strain evidence="2 3">CIRM-BRFM 2984</strain>
    </source>
</reference>
<dbReference type="AlphaFoldDB" id="A0AAW0B0Z1"/>
<keyword evidence="3" id="KW-1185">Reference proteome</keyword>
<evidence type="ECO:0000256" key="1">
    <source>
        <dbReference type="SAM" id="MobiDB-lite"/>
    </source>
</evidence>
<sequence length="461" mass="52126">MAPDRTKPSTYFSRITHITRRALNKFPQFQEAFDSLLQWNTVGLMATWCPIENEWIPWTSPMRILKSSRKLIPVAASGYRRVPNLQGPRCPHSFPDPRHSQMDLHLDKVYDHTGTRANFWRASSHECRFYVIIPPIEKYQSQYITTLEEQKTFEELLAFEDEDDYEPDPSSQPSTSTTPSSSSSQRTMASPSTSLTTVSSSSTADMEEVARYLLHGNPRLPRPSDLPPPVNNNLSSYFNERITVARKAVDQLLMVDIKDFYNTGFFDRNPGHHPLAVKPPHDLMSNYLPEDTQDNLSRVFANMQHVDTHVGRAIREFHSIIGVPQEGWTAMLQHKVECDCCECVFSYEGYNSHVVMGRCSTATPSTSVNLMPPPPLRISCRTYPSGYSIPLVEDFVETPSGLAFCEWNSRLGVPRDVWVLLSTSGVLCSTCKLRRSYEAHQAHLKDGKCADPGEMEGAIAT</sequence>
<dbReference type="Proteomes" id="UP001362999">
    <property type="component" value="Unassembled WGS sequence"/>
</dbReference>